<feature type="region of interest" description="Disordered" evidence="1">
    <location>
        <begin position="499"/>
        <end position="519"/>
    </location>
</feature>
<feature type="region of interest" description="Disordered" evidence="1">
    <location>
        <begin position="671"/>
        <end position="751"/>
    </location>
</feature>
<dbReference type="InterPro" id="IPR024395">
    <property type="entry name" value="CLASP_N_dom"/>
</dbReference>
<organism evidence="3 4">
    <name type="scientific">Emiliania huxleyi (strain CCMP1516)</name>
    <dbReference type="NCBI Taxonomy" id="280463"/>
    <lineage>
        <taxon>Eukaryota</taxon>
        <taxon>Haptista</taxon>
        <taxon>Haptophyta</taxon>
        <taxon>Prymnesiophyceae</taxon>
        <taxon>Isochrysidales</taxon>
        <taxon>Noelaerhabdaceae</taxon>
        <taxon>Emiliania</taxon>
    </lineage>
</organism>
<keyword evidence="4" id="KW-1185">Reference proteome</keyword>
<reference evidence="3" key="2">
    <citation type="submission" date="2024-10" db="UniProtKB">
        <authorList>
            <consortium name="EnsemblProtists"/>
        </authorList>
    </citation>
    <scope>IDENTIFICATION</scope>
</reference>
<feature type="region of interest" description="Disordered" evidence="1">
    <location>
        <begin position="803"/>
        <end position="822"/>
    </location>
</feature>
<feature type="domain" description="TOG" evidence="2">
    <location>
        <begin position="239"/>
        <end position="489"/>
    </location>
</feature>
<dbReference type="EnsemblProtists" id="EOD18987">
    <property type="protein sequence ID" value="EOD18987"/>
    <property type="gene ID" value="EMIHUDRAFT_243453"/>
</dbReference>
<dbReference type="PANTHER" id="PTHR21567">
    <property type="entry name" value="CLASP"/>
    <property type="match status" value="1"/>
</dbReference>
<evidence type="ECO:0000313" key="4">
    <source>
        <dbReference type="Proteomes" id="UP000013827"/>
    </source>
</evidence>
<sequence length="1367" mass="142597">MGVGTEPERWTAALDGLREPVSHLRSEALDALGSLLASAGWVVEPAAAEPLLGALGERLQDSNWSVCQKALSLVADPKVAVRKAASQALSAYLASAADLPRVLRRVTVGGIESADWRLRQAALLYLSLPNATLCRVASEPGLQAPIADLAAAVVSALSDENDAVSSSASQCLPRLCEAAGESWPAVLSALPTSARKAYSAWAAAGGSGGAWPADEDQPAGSPGQAPAIEQTADSDDSDNEAGPSVSFGFIPAPLMAGLEQSGSWQSRAAAIGQLQELLDGLGEKEGGDGRRAAASHAPALVSFLLRVLDEEQNFKIVLTTLQILSDVLEAFGEAVRAWPEAATVLVPALMDQFADNKIVIRRANLSVVRKLISLLTPARVLRPLLPFVRHPNSHIREQAIAVLLEALGEDEAQPFELHRSALSAVAPALEDPKPKVQRAASSAVGVLGDRIKESNEGGDEVFESLLEELALPPALEARVHERLREGGAAVGFADNLAEVTTPGGTPPMVRSGSAGWRAAAGPEMDDSPFADLMETTAGSRRIATCGRGRLPWEATSDGHKLPRANSLGLSVLAEGMDEGRPGQRASTSHAEERPGGGFGSRRGGGMRIELPSDAASDSLTGLGPLSAPSAFNDARASPTPISPAESESWGPPSPMHSPTKADALLVAMERDMASRRSGGSTSPVPSGDSPVGSPASSSPLGARSGRDKVGMWLPAARVAGKAPGATRPPRPGGDAVQRSHSAPQKRTTKELAISGVNDAVALRPPPCRTVVLQLQETARCCPPEGGAAVEVATVSLRWTSWDSSRGQHAGERGSRRGGWGSAAPAAVSTIPLTADGLVGGGISELRTEDLRALPPPPAAEAAVARTLELLKDGDREGDWAAQYEAINMFRRLVAAQDVGSPDPSLLSQLHALNRLLIQFCDSLRSALAKNAASAFREMFGSLGRHMEADLDLIVPMLIKKSAETSGFIADEANKALAAMAASVSEGRVISALSGCATHRNPTARARAALHLSRALEGMGWGRVLHMRELDRIVQVYAALNSEGLSETRSATKHGLVSILREARRAGGETRERLERLLARWLSGPALRKIMDAAETSPPAGALGAALDGIGPPDAARRSQLRASRASRSSSDRRSSHGLSDAPAEAVDERAGALLAALASSNWASRRDGLTALAALSRASPEALVRSPKLLPLLDGLTPQLTYANPKVNLVAIGALEELLPLLGDALVPTAPALVQALGSCLASSNAQVRCAASPCLDALFATVEPGALLGPVAAAALYGSNPRARGAMLERLGELSVSLHPTRPGLVVKHAVGAGLKLLEEARPELRNATISLLRTLHSLLGISLFDAAQRLPHETQQRLHCAVQQH</sequence>
<dbReference type="STRING" id="2903.R1C9P2"/>
<dbReference type="HOGENOM" id="CLU_256615_0_0_1"/>
<reference evidence="4" key="1">
    <citation type="journal article" date="2013" name="Nature">
        <title>Pan genome of the phytoplankton Emiliania underpins its global distribution.</title>
        <authorList>
            <person name="Read B.A."/>
            <person name="Kegel J."/>
            <person name="Klute M.J."/>
            <person name="Kuo A."/>
            <person name="Lefebvre S.C."/>
            <person name="Maumus F."/>
            <person name="Mayer C."/>
            <person name="Miller J."/>
            <person name="Monier A."/>
            <person name="Salamov A."/>
            <person name="Young J."/>
            <person name="Aguilar M."/>
            <person name="Claverie J.M."/>
            <person name="Frickenhaus S."/>
            <person name="Gonzalez K."/>
            <person name="Herman E.K."/>
            <person name="Lin Y.C."/>
            <person name="Napier J."/>
            <person name="Ogata H."/>
            <person name="Sarno A.F."/>
            <person name="Shmutz J."/>
            <person name="Schroeder D."/>
            <person name="de Vargas C."/>
            <person name="Verret F."/>
            <person name="von Dassow P."/>
            <person name="Valentin K."/>
            <person name="Van de Peer Y."/>
            <person name="Wheeler G."/>
            <person name="Dacks J.B."/>
            <person name="Delwiche C.F."/>
            <person name="Dyhrman S.T."/>
            <person name="Glockner G."/>
            <person name="John U."/>
            <person name="Richards T."/>
            <person name="Worden A.Z."/>
            <person name="Zhang X."/>
            <person name="Grigoriev I.V."/>
            <person name="Allen A.E."/>
            <person name="Bidle K."/>
            <person name="Borodovsky M."/>
            <person name="Bowler C."/>
            <person name="Brownlee C."/>
            <person name="Cock J.M."/>
            <person name="Elias M."/>
            <person name="Gladyshev V.N."/>
            <person name="Groth M."/>
            <person name="Guda C."/>
            <person name="Hadaegh A."/>
            <person name="Iglesias-Rodriguez M.D."/>
            <person name="Jenkins J."/>
            <person name="Jones B.M."/>
            <person name="Lawson T."/>
            <person name="Leese F."/>
            <person name="Lindquist E."/>
            <person name="Lobanov A."/>
            <person name="Lomsadze A."/>
            <person name="Malik S.B."/>
            <person name="Marsh M.E."/>
            <person name="Mackinder L."/>
            <person name="Mock T."/>
            <person name="Mueller-Roeber B."/>
            <person name="Pagarete A."/>
            <person name="Parker M."/>
            <person name="Probert I."/>
            <person name="Quesneville H."/>
            <person name="Raines C."/>
            <person name="Rensing S.A."/>
            <person name="Riano-Pachon D.M."/>
            <person name="Richier S."/>
            <person name="Rokitta S."/>
            <person name="Shiraiwa Y."/>
            <person name="Soanes D.M."/>
            <person name="van der Giezen M."/>
            <person name="Wahlund T.M."/>
            <person name="Williams B."/>
            <person name="Wilson W."/>
            <person name="Wolfe G."/>
            <person name="Wurch L.L."/>
        </authorList>
    </citation>
    <scope>NUCLEOTIDE SEQUENCE</scope>
</reference>
<dbReference type="KEGG" id="ehx:EMIHUDRAFT_243453"/>
<dbReference type="eggNOG" id="KOG2933">
    <property type="taxonomic scope" value="Eukaryota"/>
</dbReference>
<dbReference type="RefSeq" id="XP_005771416.1">
    <property type="nucleotide sequence ID" value="XM_005771359.1"/>
</dbReference>
<dbReference type="InterPro" id="IPR011989">
    <property type="entry name" value="ARM-like"/>
</dbReference>
<feature type="domain" description="TOG" evidence="2">
    <location>
        <begin position="848"/>
        <end position="1102"/>
    </location>
</feature>
<accession>A0A0D3J652</accession>
<dbReference type="InterPro" id="IPR016024">
    <property type="entry name" value="ARM-type_fold"/>
</dbReference>
<evidence type="ECO:0000313" key="3">
    <source>
        <dbReference type="EnsemblProtists" id="EOD18987"/>
    </source>
</evidence>
<dbReference type="InterPro" id="IPR034085">
    <property type="entry name" value="TOG"/>
</dbReference>
<dbReference type="SMART" id="SM01349">
    <property type="entry name" value="TOG"/>
    <property type="match status" value="3"/>
</dbReference>
<proteinExistence type="predicted"/>
<dbReference type="GeneID" id="17264531"/>
<feature type="domain" description="TOG" evidence="2">
    <location>
        <begin position="1139"/>
        <end position="1358"/>
    </location>
</feature>
<name>A0A0D3J652_EMIH1</name>
<feature type="compositionally biased region" description="Low complexity" evidence="1">
    <location>
        <begin position="675"/>
        <end position="703"/>
    </location>
</feature>
<feature type="region of interest" description="Disordered" evidence="1">
    <location>
        <begin position="576"/>
        <end position="659"/>
    </location>
</feature>
<dbReference type="Proteomes" id="UP000013827">
    <property type="component" value="Unassembled WGS sequence"/>
</dbReference>
<dbReference type="PANTHER" id="PTHR21567:SF87">
    <property type="entry name" value="CRESCERIN-LIKE PROTEIN CHE-12"/>
    <property type="match status" value="1"/>
</dbReference>
<protein>
    <recommendedName>
        <fullName evidence="2">TOG domain-containing protein</fullName>
    </recommendedName>
</protein>
<dbReference type="PaxDb" id="2903-EOD18987"/>
<feature type="compositionally biased region" description="Gly residues" evidence="1">
    <location>
        <begin position="595"/>
        <end position="606"/>
    </location>
</feature>
<dbReference type="GO" id="GO:0005881">
    <property type="term" value="C:cytoplasmic microtubule"/>
    <property type="evidence" value="ECO:0007669"/>
    <property type="project" value="TreeGrafter"/>
</dbReference>
<dbReference type="Pfam" id="PF12348">
    <property type="entry name" value="CLASP_N"/>
    <property type="match status" value="1"/>
</dbReference>
<evidence type="ECO:0000256" key="1">
    <source>
        <dbReference type="SAM" id="MobiDB-lite"/>
    </source>
</evidence>
<dbReference type="GO" id="GO:0008017">
    <property type="term" value="F:microtubule binding"/>
    <property type="evidence" value="ECO:0007669"/>
    <property type="project" value="TreeGrafter"/>
</dbReference>
<dbReference type="SUPFAM" id="SSF48371">
    <property type="entry name" value="ARM repeat"/>
    <property type="match status" value="2"/>
</dbReference>
<feature type="region of interest" description="Disordered" evidence="1">
    <location>
        <begin position="207"/>
        <end position="243"/>
    </location>
</feature>
<feature type="region of interest" description="Disordered" evidence="1">
    <location>
        <begin position="1113"/>
        <end position="1143"/>
    </location>
</feature>
<dbReference type="Gene3D" id="1.25.10.10">
    <property type="entry name" value="Leucine-rich Repeat Variant"/>
    <property type="match status" value="4"/>
</dbReference>
<feature type="compositionally biased region" description="Low complexity" evidence="1">
    <location>
        <begin position="510"/>
        <end position="519"/>
    </location>
</feature>
<dbReference type="GO" id="GO:0000226">
    <property type="term" value="P:microtubule cytoskeleton organization"/>
    <property type="evidence" value="ECO:0007669"/>
    <property type="project" value="TreeGrafter"/>
</dbReference>
<evidence type="ECO:0000259" key="2">
    <source>
        <dbReference type="SMART" id="SM01349"/>
    </source>
</evidence>
<dbReference type="GO" id="GO:0005929">
    <property type="term" value="C:cilium"/>
    <property type="evidence" value="ECO:0007669"/>
    <property type="project" value="TreeGrafter"/>
</dbReference>
<dbReference type="OMA" id="PWASEER"/>